<dbReference type="InterPro" id="IPR006295">
    <property type="entry name" value="DNA_primase_DnaG"/>
</dbReference>
<dbReference type="Pfam" id="PF01807">
    <property type="entry name" value="Zn_ribbon_DnaG"/>
    <property type="match status" value="1"/>
</dbReference>
<dbReference type="EC" id="2.7.7.101" evidence="12"/>
<dbReference type="Gene3D" id="1.10.860.10">
    <property type="entry name" value="DNAb Helicase, Chain A"/>
    <property type="match status" value="1"/>
</dbReference>
<feature type="zinc finger region" description="CHC2-type" evidence="12 14">
    <location>
        <begin position="34"/>
        <end position="58"/>
    </location>
</feature>
<dbReference type="PANTHER" id="PTHR30313">
    <property type="entry name" value="DNA PRIMASE"/>
    <property type="match status" value="1"/>
</dbReference>
<keyword evidence="9" id="KW-0460">Magnesium</keyword>
<keyword evidence="4 12" id="KW-0548">Nucleotidyltransferase</keyword>
<dbReference type="GO" id="GO:0005737">
    <property type="term" value="C:cytoplasm"/>
    <property type="evidence" value="ECO:0007669"/>
    <property type="project" value="TreeGrafter"/>
</dbReference>
<keyword evidence="1 12" id="KW-0240">DNA-directed RNA polymerase</keyword>
<evidence type="ECO:0000256" key="7">
    <source>
        <dbReference type="ARBA" id="ARBA00022771"/>
    </source>
</evidence>
<keyword evidence="11 12" id="KW-0804">Transcription</keyword>
<evidence type="ECO:0000256" key="3">
    <source>
        <dbReference type="ARBA" id="ARBA00022679"/>
    </source>
</evidence>
<evidence type="ECO:0000256" key="5">
    <source>
        <dbReference type="ARBA" id="ARBA00022705"/>
    </source>
</evidence>
<keyword evidence="7 12" id="KW-0863">Zinc-finger</keyword>
<evidence type="ECO:0000256" key="4">
    <source>
        <dbReference type="ARBA" id="ARBA00022695"/>
    </source>
</evidence>
<dbReference type="PROSITE" id="PS50880">
    <property type="entry name" value="TOPRIM"/>
    <property type="match status" value="1"/>
</dbReference>
<evidence type="ECO:0000256" key="2">
    <source>
        <dbReference type="ARBA" id="ARBA00022515"/>
    </source>
</evidence>
<proteinExistence type="inferred from homology"/>
<keyword evidence="8 12" id="KW-0862">Zinc</keyword>
<dbReference type="NCBIfam" id="TIGR01391">
    <property type="entry name" value="dnaG"/>
    <property type="match status" value="1"/>
</dbReference>
<evidence type="ECO:0000256" key="11">
    <source>
        <dbReference type="ARBA" id="ARBA00023163"/>
    </source>
</evidence>
<keyword evidence="5 12" id="KW-0235">DNA replication</keyword>
<dbReference type="PANTHER" id="PTHR30313:SF2">
    <property type="entry name" value="DNA PRIMASE"/>
    <property type="match status" value="1"/>
</dbReference>
<comment type="subunit">
    <text evidence="12">Monomer. Interacts with DnaB.</text>
</comment>
<dbReference type="GO" id="GO:0008270">
    <property type="term" value="F:zinc ion binding"/>
    <property type="evidence" value="ECO:0007669"/>
    <property type="project" value="UniProtKB-UniRule"/>
</dbReference>
<dbReference type="AlphaFoldDB" id="A0A1F5ZD81"/>
<dbReference type="GO" id="GO:0000428">
    <property type="term" value="C:DNA-directed RNA polymerase complex"/>
    <property type="evidence" value="ECO:0007669"/>
    <property type="project" value="UniProtKB-KW"/>
</dbReference>
<evidence type="ECO:0000256" key="13">
    <source>
        <dbReference type="PIRNR" id="PIRNR002811"/>
    </source>
</evidence>
<evidence type="ECO:0000256" key="14">
    <source>
        <dbReference type="PIRSR" id="PIRSR002811-1"/>
    </source>
</evidence>
<dbReference type="InterPro" id="IPR016136">
    <property type="entry name" value="DNA_helicase_N/primase_C"/>
</dbReference>
<comment type="function">
    <text evidence="12 13">RNA polymerase that catalyzes the synthesis of short RNA molecules used as primers for DNA polymerase during DNA replication.</text>
</comment>
<evidence type="ECO:0000256" key="1">
    <source>
        <dbReference type="ARBA" id="ARBA00022478"/>
    </source>
</evidence>
<dbReference type="InterPro" id="IPR019475">
    <property type="entry name" value="DNA_primase_DnaB-bd"/>
</dbReference>
<keyword evidence="2 12" id="KW-0639">Primosome</keyword>
<sequence>MSDIDEVKSRLNIIDLIGEKIKLTRAGRNFKGLCPFHNEKTPSFMVSPERAVWHCFGCGRGGSVIDFVMEYERIDFTEALETLAKRAGVTLKTGQGQTKEEKLKKTIYEINHLASEYYHYILTKHALGEKARNYLSQRGVSDKTMRTFMLGYSPNSWEALRGYLEKKGYTEAQLSAAGVLIPSNRGGYDRFRGRVMFTLKDHRGNVVGFSGRLLDKNTKAVPAGRQEPKYINTSETPVYSKSHVLYGLDVTKGEIQKSAEAIIMEGEFDVISSFQAGIANTVAIKGSALTEGHVNLLRRFCEKLVFALDSDVAGDAAARRGIEIADRAGFDMRLVTMPSGKDPDDAVRENAPQFKKAVKDAMGVYDYFIQSALSRFDSQTAFGKKKISSELTPVLSAMENPIVQAHYIKKLAIALDVGEDVVIEGIKKVKKIPAGREPVTEKTDTTKRLNFVEHLEMYILAIILQTKTAEFMEELCEYIHPAEFQHPVVKRIIQNLTDFLKSNQPFFIKDFADNIPKELQPTLDEAFLYDLVLDIGDDEAVVREWTKAVRELRRVVIKKKIQDLTTILSLDQPNQENDSSLEAMQETLSKYTDELRTLEKSRVL</sequence>
<dbReference type="CDD" id="cd03364">
    <property type="entry name" value="TOPRIM_DnaG_primases"/>
    <property type="match status" value="1"/>
</dbReference>
<dbReference type="Proteomes" id="UP000176854">
    <property type="component" value="Unassembled WGS sequence"/>
</dbReference>
<dbReference type="InterPro" id="IPR050219">
    <property type="entry name" value="DnaG_primase"/>
</dbReference>
<dbReference type="GO" id="GO:0003899">
    <property type="term" value="F:DNA-directed RNA polymerase activity"/>
    <property type="evidence" value="ECO:0007669"/>
    <property type="project" value="UniProtKB-UniRule"/>
</dbReference>
<dbReference type="InterPro" id="IPR034151">
    <property type="entry name" value="TOPRIM_DnaG_bac"/>
</dbReference>
<keyword evidence="10 12" id="KW-0238">DNA-binding</keyword>
<dbReference type="SUPFAM" id="SSF57783">
    <property type="entry name" value="Zinc beta-ribbon"/>
    <property type="match status" value="1"/>
</dbReference>
<dbReference type="SMART" id="SM00493">
    <property type="entry name" value="TOPRIM"/>
    <property type="match status" value="1"/>
</dbReference>
<comment type="catalytic activity">
    <reaction evidence="12">
        <text>ssDNA + n NTP = ssDNA/pppN(pN)n-1 hybrid + (n-1) diphosphate.</text>
        <dbReference type="EC" id="2.7.7.101"/>
    </reaction>
</comment>
<keyword evidence="6 12" id="KW-0479">Metal-binding</keyword>
<gene>
    <name evidence="12" type="primary">dnaG</name>
    <name evidence="16" type="ORF">A2154_02595</name>
</gene>
<evidence type="ECO:0000256" key="12">
    <source>
        <dbReference type="HAMAP-Rule" id="MF_00974"/>
    </source>
</evidence>
<evidence type="ECO:0000259" key="15">
    <source>
        <dbReference type="PROSITE" id="PS50880"/>
    </source>
</evidence>
<keyword evidence="3 12" id="KW-0808">Transferase</keyword>
<evidence type="ECO:0000256" key="9">
    <source>
        <dbReference type="ARBA" id="ARBA00022842"/>
    </source>
</evidence>
<evidence type="ECO:0000256" key="6">
    <source>
        <dbReference type="ARBA" id="ARBA00022723"/>
    </source>
</evidence>
<dbReference type="InterPro" id="IPR037068">
    <property type="entry name" value="DNA_primase_core_N_sf"/>
</dbReference>
<protein>
    <recommendedName>
        <fullName evidence="12 13">DNA primase</fullName>
        <ecNumber evidence="12">2.7.7.101</ecNumber>
    </recommendedName>
</protein>
<dbReference type="SMART" id="SM00400">
    <property type="entry name" value="ZnF_CHCC"/>
    <property type="match status" value="1"/>
</dbReference>
<evidence type="ECO:0000313" key="17">
    <source>
        <dbReference type="Proteomes" id="UP000176854"/>
    </source>
</evidence>
<dbReference type="Gene3D" id="3.40.1360.10">
    <property type="match status" value="1"/>
</dbReference>
<dbReference type="EMBL" id="MFJC01000002">
    <property type="protein sequence ID" value="OGG10305.1"/>
    <property type="molecule type" value="Genomic_DNA"/>
</dbReference>
<dbReference type="STRING" id="1798373.A2154_02595"/>
<dbReference type="GO" id="GO:0006269">
    <property type="term" value="P:DNA replication, synthesis of primer"/>
    <property type="evidence" value="ECO:0007669"/>
    <property type="project" value="UniProtKB-UniRule"/>
</dbReference>
<dbReference type="InterPro" id="IPR006171">
    <property type="entry name" value="TOPRIM_dom"/>
</dbReference>
<evidence type="ECO:0000313" key="16">
    <source>
        <dbReference type="EMBL" id="OGG10305.1"/>
    </source>
</evidence>
<evidence type="ECO:0000256" key="8">
    <source>
        <dbReference type="ARBA" id="ARBA00022833"/>
    </source>
</evidence>
<dbReference type="GO" id="GO:0003677">
    <property type="term" value="F:DNA binding"/>
    <property type="evidence" value="ECO:0007669"/>
    <property type="project" value="UniProtKB-KW"/>
</dbReference>
<reference evidence="16 17" key="1">
    <citation type="journal article" date="2016" name="Nat. Commun.">
        <title>Thousands of microbial genomes shed light on interconnected biogeochemical processes in an aquifer system.</title>
        <authorList>
            <person name="Anantharaman K."/>
            <person name="Brown C.T."/>
            <person name="Hug L.A."/>
            <person name="Sharon I."/>
            <person name="Castelle C.J."/>
            <person name="Probst A.J."/>
            <person name="Thomas B.C."/>
            <person name="Singh A."/>
            <person name="Wilkins M.J."/>
            <person name="Karaoz U."/>
            <person name="Brodie E.L."/>
            <person name="Williams K.H."/>
            <person name="Hubbard S.S."/>
            <person name="Banfield J.F."/>
        </authorList>
    </citation>
    <scope>NUCLEOTIDE SEQUENCE [LARGE SCALE GENOMIC DNA]</scope>
</reference>
<dbReference type="Gene3D" id="3.90.980.10">
    <property type="entry name" value="DNA primase, catalytic core, N-terminal domain"/>
    <property type="match status" value="1"/>
</dbReference>
<dbReference type="Pfam" id="PF13155">
    <property type="entry name" value="Toprim_2"/>
    <property type="match status" value="1"/>
</dbReference>
<dbReference type="SUPFAM" id="SSF56731">
    <property type="entry name" value="DNA primase core"/>
    <property type="match status" value="1"/>
</dbReference>
<dbReference type="InterPro" id="IPR030846">
    <property type="entry name" value="DnaG_bac"/>
</dbReference>
<organism evidence="16 17">
    <name type="scientific">Candidatus Gottesmanbacteria bacterium RBG_16_43_7</name>
    <dbReference type="NCBI Taxonomy" id="1798373"/>
    <lineage>
        <taxon>Bacteria</taxon>
        <taxon>Candidatus Gottesmaniibacteriota</taxon>
    </lineage>
</organism>
<dbReference type="InterPro" id="IPR002694">
    <property type="entry name" value="Znf_CHC2"/>
</dbReference>
<dbReference type="Gene3D" id="3.90.580.10">
    <property type="entry name" value="Zinc finger, CHC2-type domain"/>
    <property type="match status" value="1"/>
</dbReference>
<comment type="similarity">
    <text evidence="12 13">Belongs to the DnaG primase family.</text>
</comment>
<dbReference type="Pfam" id="PF08275">
    <property type="entry name" value="DNAG_N"/>
    <property type="match status" value="1"/>
</dbReference>
<dbReference type="Pfam" id="PF10410">
    <property type="entry name" value="DnaB_bind"/>
    <property type="match status" value="1"/>
</dbReference>
<dbReference type="FunFam" id="3.90.580.10:FF:000001">
    <property type="entry name" value="DNA primase"/>
    <property type="match status" value="1"/>
</dbReference>
<dbReference type="InterPro" id="IPR013264">
    <property type="entry name" value="DNAG_N"/>
</dbReference>
<dbReference type="InterPro" id="IPR036977">
    <property type="entry name" value="DNA_primase_Znf_CHC2"/>
</dbReference>
<accession>A0A1F5ZD81</accession>
<dbReference type="HAMAP" id="MF_00974">
    <property type="entry name" value="DNA_primase_DnaG"/>
    <property type="match status" value="1"/>
</dbReference>
<evidence type="ECO:0000256" key="10">
    <source>
        <dbReference type="ARBA" id="ARBA00023125"/>
    </source>
</evidence>
<comment type="caution">
    <text evidence="16">The sequence shown here is derived from an EMBL/GenBank/DDBJ whole genome shotgun (WGS) entry which is preliminary data.</text>
</comment>
<dbReference type="GO" id="GO:1990077">
    <property type="term" value="C:primosome complex"/>
    <property type="evidence" value="ECO:0007669"/>
    <property type="project" value="UniProtKB-KW"/>
</dbReference>
<comment type="cofactor">
    <cofactor evidence="12 13 14">
        <name>Zn(2+)</name>
        <dbReference type="ChEBI" id="CHEBI:29105"/>
    </cofactor>
    <text evidence="12 13 14">Binds 1 zinc ion per monomer.</text>
</comment>
<dbReference type="PIRSF" id="PIRSF002811">
    <property type="entry name" value="DnaG"/>
    <property type="match status" value="1"/>
</dbReference>
<feature type="domain" description="Toprim" evidence="15">
    <location>
        <begin position="259"/>
        <end position="338"/>
    </location>
</feature>
<comment type="domain">
    <text evidence="12">Contains an N-terminal zinc-binding domain, a central core domain that contains the primase activity, and a C-terminal DnaB-binding domain.</text>
</comment>
<name>A0A1F5ZD81_9BACT</name>